<dbReference type="InterPro" id="IPR037460">
    <property type="entry name" value="SEST-like"/>
</dbReference>
<feature type="region of interest" description="Disordered" evidence="1">
    <location>
        <begin position="1"/>
        <end position="99"/>
    </location>
</feature>
<dbReference type="Gene3D" id="3.40.50.1110">
    <property type="entry name" value="SGNH hydrolase"/>
    <property type="match status" value="1"/>
</dbReference>
<name>A0ABR8N815_9ACTN</name>
<feature type="transmembrane region" description="Helical" evidence="2">
    <location>
        <begin position="156"/>
        <end position="179"/>
    </location>
</feature>
<feature type="transmembrane region" description="Helical" evidence="2">
    <location>
        <begin position="97"/>
        <end position="120"/>
    </location>
</feature>
<keyword evidence="2" id="KW-0472">Membrane</keyword>
<evidence type="ECO:0000256" key="2">
    <source>
        <dbReference type="SAM" id="Phobius"/>
    </source>
</evidence>
<sequence length="797" mass="85720">MFESIPVPATQKQPEPFQASVSDVGADDREFGAPPVATPTVEASAAGDEHSPEAEAAEASERAGRSDEPPPGQPPTTTPAPAPVEPARARRDDPARVTTGGSAGQTIAFVIALTVLFVVAQAESPRVVVLAMFVVYVAVATLWIRGQYAESLAGRFTAPTLQFLKVSLLVAAGFAVGGFGYSKIDDRVPETWPLRPSSFYLVAVLILYFVLGYAIARNRTLVGTQRASGSRVVRVLRMVRSSFALLSVCLLLLGAAFAGGLLLLGHDFGWWPLVPLLAAVFGFPWVASLMSEHVIQFFSANPRTVVDPEPEKADTEADKPDRWKRSWARLRRDRSHLRIIAILVGVVVAIASLVGVYAVAGNFIAVLGIAALMLLVVALTSFTLADIAVVLALVALMGVTPRQDKDLPAPTQNDPSVLVALGDSYMSGEGASTFIAGTDEGDENECRRARTAWAAMVGSQPPFDSVVFLACSGADTYNLRHEGSDAQPVPEPSSGEELTQLDAYDDVASTFPEPALVVVSIGGNDAGFASIGLTCLAPGDCNDPTPKKLWSTGNLDRLENRLRQAYEELYREFKDVPVAVILYPSPIDAANAPCPEADLSPGDVTFVNGFLSKLNNRIRNIAPEYGFYVTEDMVNALTDGDLRLCDPDNNGYPGLNFIGLRSVGGLAGQRFNPGQWHHNSLHPNERGHAALQAAFLRWLEARGGVEELEPARQRVFPARKIIESVSEEHLESRDPDKCWTFDPDGANGCKKQSQNWAARSTASAVLLWGVPVTLALLAVWFGSCAFFGWRRNATTRT</sequence>
<keyword evidence="2" id="KW-0812">Transmembrane</keyword>
<dbReference type="Pfam" id="PF13472">
    <property type="entry name" value="Lipase_GDSL_2"/>
    <property type="match status" value="1"/>
</dbReference>
<feature type="domain" description="SGNH hydrolase-type esterase" evidence="3">
    <location>
        <begin position="420"/>
        <end position="690"/>
    </location>
</feature>
<dbReference type="PANTHER" id="PTHR37981">
    <property type="entry name" value="LIPASE 2"/>
    <property type="match status" value="1"/>
</dbReference>
<evidence type="ECO:0000313" key="5">
    <source>
        <dbReference type="Proteomes" id="UP000618818"/>
    </source>
</evidence>
<feature type="compositionally biased region" description="Pro residues" evidence="1">
    <location>
        <begin position="69"/>
        <end position="84"/>
    </location>
</feature>
<gene>
    <name evidence="4" type="ORF">IEZ26_06655</name>
</gene>
<proteinExistence type="predicted"/>
<organism evidence="4 5">
    <name type="scientific">Nocardioides cavernae</name>
    <dbReference type="NCBI Taxonomy" id="1921566"/>
    <lineage>
        <taxon>Bacteria</taxon>
        <taxon>Bacillati</taxon>
        <taxon>Actinomycetota</taxon>
        <taxon>Actinomycetes</taxon>
        <taxon>Propionibacteriales</taxon>
        <taxon>Nocardioidaceae</taxon>
        <taxon>Nocardioides</taxon>
    </lineage>
</organism>
<evidence type="ECO:0000256" key="1">
    <source>
        <dbReference type="SAM" id="MobiDB-lite"/>
    </source>
</evidence>
<feature type="transmembrane region" description="Helical" evidence="2">
    <location>
        <begin position="270"/>
        <end position="290"/>
    </location>
</feature>
<dbReference type="EMBL" id="JACXYZ010000001">
    <property type="protein sequence ID" value="MBD3924296.1"/>
    <property type="molecule type" value="Genomic_DNA"/>
</dbReference>
<dbReference type="InterPro" id="IPR036514">
    <property type="entry name" value="SGNH_hydro_sf"/>
</dbReference>
<reference evidence="4 5" key="1">
    <citation type="submission" date="2020-09" db="EMBL/GenBank/DDBJ databases">
        <title>novel species in genus Nocardioides.</title>
        <authorList>
            <person name="Zhang G."/>
        </authorList>
    </citation>
    <scope>NUCLEOTIDE SEQUENCE [LARGE SCALE GENOMIC DNA]</scope>
    <source>
        <strain evidence="4 5">KCTC 39551</strain>
    </source>
</reference>
<dbReference type="SUPFAM" id="SSF52266">
    <property type="entry name" value="SGNH hydrolase"/>
    <property type="match status" value="1"/>
</dbReference>
<keyword evidence="5" id="KW-1185">Reference proteome</keyword>
<dbReference type="CDD" id="cd01823">
    <property type="entry name" value="SEST_like"/>
    <property type="match status" value="1"/>
</dbReference>
<dbReference type="PANTHER" id="PTHR37981:SF1">
    <property type="entry name" value="SGNH HYDROLASE-TYPE ESTERASE DOMAIN-CONTAINING PROTEIN"/>
    <property type="match status" value="1"/>
</dbReference>
<feature type="compositionally biased region" description="Basic and acidic residues" evidence="1">
    <location>
        <begin position="47"/>
        <end position="68"/>
    </location>
</feature>
<protein>
    <recommendedName>
        <fullName evidence="3">SGNH hydrolase-type esterase domain-containing protein</fullName>
    </recommendedName>
</protein>
<evidence type="ECO:0000259" key="3">
    <source>
        <dbReference type="Pfam" id="PF13472"/>
    </source>
</evidence>
<dbReference type="RefSeq" id="WP_191194080.1">
    <property type="nucleotide sequence ID" value="NZ_JACXYZ010000001.1"/>
</dbReference>
<feature type="transmembrane region" description="Helical" evidence="2">
    <location>
        <begin position="366"/>
        <end position="396"/>
    </location>
</feature>
<feature type="transmembrane region" description="Helical" evidence="2">
    <location>
        <begin position="243"/>
        <end position="264"/>
    </location>
</feature>
<feature type="transmembrane region" description="Helical" evidence="2">
    <location>
        <begin position="339"/>
        <end position="360"/>
    </location>
</feature>
<evidence type="ECO:0000313" key="4">
    <source>
        <dbReference type="EMBL" id="MBD3924296.1"/>
    </source>
</evidence>
<comment type="caution">
    <text evidence="4">The sequence shown here is derived from an EMBL/GenBank/DDBJ whole genome shotgun (WGS) entry which is preliminary data.</text>
</comment>
<feature type="transmembrane region" description="Helical" evidence="2">
    <location>
        <begin position="765"/>
        <end position="789"/>
    </location>
</feature>
<feature type="transmembrane region" description="Helical" evidence="2">
    <location>
        <begin position="126"/>
        <end position="144"/>
    </location>
</feature>
<accession>A0ABR8N815</accession>
<keyword evidence="2" id="KW-1133">Transmembrane helix</keyword>
<dbReference type="Proteomes" id="UP000618818">
    <property type="component" value="Unassembled WGS sequence"/>
</dbReference>
<dbReference type="InterPro" id="IPR013830">
    <property type="entry name" value="SGNH_hydro"/>
</dbReference>
<feature type="transmembrane region" description="Helical" evidence="2">
    <location>
        <begin position="199"/>
        <end position="216"/>
    </location>
</feature>